<accession>A0A0S4IZ56</accession>
<organism evidence="2 3">
    <name type="scientific">Bodo saltans</name>
    <name type="common">Flagellated protozoan</name>
    <dbReference type="NCBI Taxonomy" id="75058"/>
    <lineage>
        <taxon>Eukaryota</taxon>
        <taxon>Discoba</taxon>
        <taxon>Euglenozoa</taxon>
        <taxon>Kinetoplastea</taxon>
        <taxon>Metakinetoplastina</taxon>
        <taxon>Eubodonida</taxon>
        <taxon>Bodonidae</taxon>
        <taxon>Bodo</taxon>
    </lineage>
</organism>
<protein>
    <submittedName>
        <fullName evidence="2">Uncharacterized protein</fullName>
    </submittedName>
</protein>
<name>A0A0S4IZ56_BODSA</name>
<dbReference type="Proteomes" id="UP000051952">
    <property type="component" value="Unassembled WGS sequence"/>
</dbReference>
<gene>
    <name evidence="2" type="ORF">BSAL_76800</name>
</gene>
<reference evidence="3" key="1">
    <citation type="submission" date="2015-09" db="EMBL/GenBank/DDBJ databases">
        <authorList>
            <consortium name="Pathogen Informatics"/>
        </authorList>
    </citation>
    <scope>NUCLEOTIDE SEQUENCE [LARGE SCALE GENOMIC DNA]</scope>
    <source>
        <strain evidence="3">Lake Konstanz</strain>
    </source>
</reference>
<sequence>MNVGSLPYAPTEAPPGVQTGATPAVHTTLVDPIVTTEHGDARAAAIARLKSKHAAAAVADSLHASSGTSNAQAFTGIPLATASSSAETMRQQAMERLLSRLKEDQAAQPGLSEVGAHDMPSPSPRAPSCQY</sequence>
<dbReference type="VEuPathDB" id="TriTrypDB:BSAL_76800"/>
<feature type="region of interest" description="Disordered" evidence="1">
    <location>
        <begin position="100"/>
        <end position="131"/>
    </location>
</feature>
<feature type="region of interest" description="Disordered" evidence="1">
    <location>
        <begin position="1"/>
        <end position="22"/>
    </location>
</feature>
<dbReference type="AlphaFoldDB" id="A0A0S4IZ56"/>
<dbReference type="EMBL" id="CYKH01000729">
    <property type="protein sequence ID" value="CUG27781.1"/>
    <property type="molecule type" value="Genomic_DNA"/>
</dbReference>
<evidence type="ECO:0000256" key="1">
    <source>
        <dbReference type="SAM" id="MobiDB-lite"/>
    </source>
</evidence>
<evidence type="ECO:0000313" key="2">
    <source>
        <dbReference type="EMBL" id="CUG27781.1"/>
    </source>
</evidence>
<proteinExistence type="predicted"/>
<keyword evidence="3" id="KW-1185">Reference proteome</keyword>
<evidence type="ECO:0000313" key="3">
    <source>
        <dbReference type="Proteomes" id="UP000051952"/>
    </source>
</evidence>